<organism evidence="2">
    <name type="scientific">Anguilla anguilla</name>
    <name type="common">European freshwater eel</name>
    <name type="synonym">Muraena anguilla</name>
    <dbReference type="NCBI Taxonomy" id="7936"/>
    <lineage>
        <taxon>Eukaryota</taxon>
        <taxon>Metazoa</taxon>
        <taxon>Chordata</taxon>
        <taxon>Craniata</taxon>
        <taxon>Vertebrata</taxon>
        <taxon>Euteleostomi</taxon>
        <taxon>Actinopterygii</taxon>
        <taxon>Neopterygii</taxon>
        <taxon>Teleostei</taxon>
        <taxon>Anguilliformes</taxon>
        <taxon>Anguillidae</taxon>
        <taxon>Anguilla</taxon>
    </lineage>
</organism>
<name>A0A0E9TGE6_ANGAN</name>
<feature type="transmembrane region" description="Helical" evidence="1">
    <location>
        <begin position="12"/>
        <end position="32"/>
    </location>
</feature>
<dbReference type="EMBL" id="GBXM01056799">
    <property type="protein sequence ID" value="JAH51778.1"/>
    <property type="molecule type" value="Transcribed_RNA"/>
</dbReference>
<keyword evidence="1" id="KW-1133">Transmembrane helix</keyword>
<proteinExistence type="predicted"/>
<dbReference type="AlphaFoldDB" id="A0A0E9TGE6"/>
<keyword evidence="1" id="KW-0812">Transmembrane</keyword>
<keyword evidence="1" id="KW-0472">Membrane</keyword>
<accession>A0A0E9TGE6</accession>
<evidence type="ECO:0000256" key="1">
    <source>
        <dbReference type="SAM" id="Phobius"/>
    </source>
</evidence>
<protein>
    <submittedName>
        <fullName evidence="2">Uncharacterized protein</fullName>
    </submittedName>
</protein>
<reference evidence="2" key="2">
    <citation type="journal article" date="2015" name="Fish Shellfish Immunol.">
        <title>Early steps in the European eel (Anguilla anguilla)-Vibrio vulnificus interaction in the gills: Role of the RtxA13 toxin.</title>
        <authorList>
            <person name="Callol A."/>
            <person name="Pajuelo D."/>
            <person name="Ebbesson L."/>
            <person name="Teles M."/>
            <person name="MacKenzie S."/>
            <person name="Amaro C."/>
        </authorList>
    </citation>
    <scope>NUCLEOTIDE SEQUENCE</scope>
</reference>
<sequence>MLFLIFGNTQCKSLSAALAVICTLIDWPFLLVSE</sequence>
<evidence type="ECO:0000313" key="2">
    <source>
        <dbReference type="EMBL" id="JAH51778.1"/>
    </source>
</evidence>
<reference evidence="2" key="1">
    <citation type="submission" date="2014-11" db="EMBL/GenBank/DDBJ databases">
        <authorList>
            <person name="Amaro Gonzalez C."/>
        </authorList>
    </citation>
    <scope>NUCLEOTIDE SEQUENCE</scope>
</reference>